<accession>A0A7W0CCF2</accession>
<evidence type="ECO:0000259" key="2">
    <source>
        <dbReference type="Pfam" id="PF02371"/>
    </source>
</evidence>
<organism evidence="3 4">
    <name type="scientific">Desulfosalsimonas propionicica</name>
    <dbReference type="NCBI Taxonomy" id="332175"/>
    <lineage>
        <taxon>Bacteria</taxon>
        <taxon>Pseudomonadati</taxon>
        <taxon>Thermodesulfobacteriota</taxon>
        <taxon>Desulfobacteria</taxon>
        <taxon>Desulfobacterales</taxon>
        <taxon>Desulfosalsimonadaceae</taxon>
        <taxon>Desulfosalsimonas</taxon>
    </lineage>
</organism>
<feature type="coiled-coil region" evidence="1">
    <location>
        <begin position="75"/>
        <end position="102"/>
    </location>
</feature>
<gene>
    <name evidence="3" type="ORF">HNR65_003542</name>
</gene>
<dbReference type="GO" id="GO:0004803">
    <property type="term" value="F:transposase activity"/>
    <property type="evidence" value="ECO:0007669"/>
    <property type="project" value="InterPro"/>
</dbReference>
<dbReference type="InterPro" id="IPR047650">
    <property type="entry name" value="Transpos_IS110"/>
</dbReference>
<dbReference type="GO" id="GO:0006313">
    <property type="term" value="P:DNA transposition"/>
    <property type="evidence" value="ECO:0007669"/>
    <property type="project" value="InterPro"/>
</dbReference>
<dbReference type="PANTHER" id="PTHR33055">
    <property type="entry name" value="TRANSPOSASE FOR INSERTION SEQUENCE ELEMENT IS1111A"/>
    <property type="match status" value="1"/>
</dbReference>
<protein>
    <submittedName>
        <fullName evidence="3">Transposase</fullName>
    </submittedName>
</protein>
<evidence type="ECO:0000313" key="3">
    <source>
        <dbReference type="EMBL" id="MBA2883180.1"/>
    </source>
</evidence>
<dbReference type="AlphaFoldDB" id="A0A7W0CCF2"/>
<name>A0A7W0CCF2_9BACT</name>
<dbReference type="Pfam" id="PF02371">
    <property type="entry name" value="Transposase_20"/>
    <property type="match status" value="1"/>
</dbReference>
<reference evidence="3 4" key="1">
    <citation type="submission" date="2020-07" db="EMBL/GenBank/DDBJ databases">
        <title>Genomic Encyclopedia of Type Strains, Phase IV (KMG-IV): sequencing the most valuable type-strain genomes for metagenomic binning, comparative biology and taxonomic classification.</title>
        <authorList>
            <person name="Goeker M."/>
        </authorList>
    </citation>
    <scope>NUCLEOTIDE SEQUENCE [LARGE SCALE GENOMIC DNA]</scope>
    <source>
        <strain evidence="3 4">DSM 17721</strain>
    </source>
</reference>
<dbReference type="PANTHER" id="PTHR33055:SF13">
    <property type="entry name" value="TRANSPOSASE"/>
    <property type="match status" value="1"/>
</dbReference>
<dbReference type="Proteomes" id="UP000525298">
    <property type="component" value="Unassembled WGS sequence"/>
</dbReference>
<sequence>MLKSVAIPNKAQEAQRSLIRCRRDLVDSIRTVKQRIRSHLLYLSVKEPAGLDSWSDKAIKALFKLPLLPRAKGTIKSLIRELVFLKKEKKRIEEQIRNVCRQSHHGRIFECLQTTPGVGAITAATFQLELFDPGRFKNGNQVASYVGLAPMVRQSGESKGRSALKPVGQKRLRSLLVEAAWCWCRKDEQAGAKYRRLVSKTNVPQKAIVAVARDLAVMLWRLSLEQRAYQPRPLAV</sequence>
<evidence type="ECO:0000313" key="4">
    <source>
        <dbReference type="Proteomes" id="UP000525298"/>
    </source>
</evidence>
<dbReference type="GO" id="GO:0003677">
    <property type="term" value="F:DNA binding"/>
    <property type="evidence" value="ECO:0007669"/>
    <property type="project" value="InterPro"/>
</dbReference>
<dbReference type="NCBIfam" id="NF033542">
    <property type="entry name" value="transpos_IS110"/>
    <property type="match status" value="1"/>
</dbReference>
<evidence type="ECO:0000256" key="1">
    <source>
        <dbReference type="SAM" id="Coils"/>
    </source>
</evidence>
<dbReference type="EMBL" id="JACDUS010000019">
    <property type="protein sequence ID" value="MBA2883180.1"/>
    <property type="molecule type" value="Genomic_DNA"/>
</dbReference>
<dbReference type="InterPro" id="IPR003346">
    <property type="entry name" value="Transposase_20"/>
</dbReference>
<keyword evidence="1" id="KW-0175">Coiled coil</keyword>
<comment type="caution">
    <text evidence="3">The sequence shown here is derived from an EMBL/GenBank/DDBJ whole genome shotgun (WGS) entry which is preliminary data.</text>
</comment>
<feature type="domain" description="Transposase IS116/IS110/IS902 C-terminal" evidence="2">
    <location>
        <begin position="110"/>
        <end position="194"/>
    </location>
</feature>
<keyword evidence="4" id="KW-1185">Reference proteome</keyword>
<proteinExistence type="predicted"/>